<sequence length="99" mass="11980">MQVIAKQKTYSLNFRGAKLLIYNNYKKTNYIQNIIKNIHSCFLKQLPLIFKIHTKLYLIFIVLLDKFKQHIIAVSIHPSQKTKTKKIKFKLYYYEYHNV</sequence>
<dbReference type="EMBL" id="UFYD01000001">
    <property type="protein sequence ID" value="STD10728.1"/>
    <property type="molecule type" value="Genomic_DNA"/>
</dbReference>
<comment type="caution">
    <text evidence="1">The sequence shown here is derived from an EMBL/GenBank/DDBJ whole genome shotgun (WGS) entry which is preliminary data.</text>
</comment>
<gene>
    <name evidence="1" type="ORF">NCTC10588_03272</name>
</gene>
<dbReference type="Proteomes" id="UP000254876">
    <property type="component" value="Unassembled WGS sequence"/>
</dbReference>
<dbReference type="AlphaFoldDB" id="A0A7Z7LZ03"/>
<protein>
    <submittedName>
        <fullName evidence="1">Uncharacterized protein</fullName>
    </submittedName>
</protein>
<evidence type="ECO:0000313" key="1">
    <source>
        <dbReference type="EMBL" id="STD10728.1"/>
    </source>
</evidence>
<proteinExistence type="predicted"/>
<accession>A0A7Z7LZ03</accession>
<organism evidence="1 2">
    <name type="scientific">Elizabethkingia anophelis</name>
    <dbReference type="NCBI Taxonomy" id="1117645"/>
    <lineage>
        <taxon>Bacteria</taxon>
        <taxon>Pseudomonadati</taxon>
        <taxon>Bacteroidota</taxon>
        <taxon>Flavobacteriia</taxon>
        <taxon>Flavobacteriales</taxon>
        <taxon>Weeksellaceae</taxon>
        <taxon>Elizabethkingia</taxon>
    </lineage>
</organism>
<reference evidence="1 2" key="1">
    <citation type="submission" date="2018-06" db="EMBL/GenBank/DDBJ databases">
        <authorList>
            <consortium name="Pathogen Informatics"/>
            <person name="Doyle S."/>
        </authorList>
    </citation>
    <scope>NUCLEOTIDE SEQUENCE [LARGE SCALE GENOMIC DNA]</scope>
    <source>
        <strain evidence="1 2">NCTC10588</strain>
    </source>
</reference>
<name>A0A7Z7LZ03_9FLAO</name>
<evidence type="ECO:0000313" key="2">
    <source>
        <dbReference type="Proteomes" id="UP000254876"/>
    </source>
</evidence>